<sequence length="51" mass="5517">MFRSVVVSRPNQKAYVEAELFGQTQLVVSDDGTASTLNDSGHHNGLVKAEL</sequence>
<dbReference type="EMBL" id="CP066817">
    <property type="protein sequence ID" value="QQM59779.1"/>
    <property type="molecule type" value="Genomic_DNA"/>
</dbReference>
<evidence type="ECO:0000313" key="2">
    <source>
        <dbReference type="Proteomes" id="UP000595466"/>
    </source>
</evidence>
<dbReference type="RefSeq" id="WP_101495285.1">
    <property type="nucleotide sequence ID" value="NZ_AP028145.1"/>
</dbReference>
<accession>A0AAX1K5S0</accession>
<gene>
    <name evidence="1" type="ORF">JH395_08400</name>
</gene>
<reference evidence="1 2" key="1">
    <citation type="submission" date="2020-12" db="EMBL/GenBank/DDBJ databases">
        <title>Whole genome sequencing of Lactobacillus plantarum PC518.</title>
        <authorList>
            <person name="Guo Q."/>
        </authorList>
    </citation>
    <scope>NUCLEOTIDE SEQUENCE [LARGE SCALE GENOMIC DNA]</scope>
    <source>
        <strain evidence="1 2">PC518</strain>
    </source>
</reference>
<organism evidence="1 2">
    <name type="scientific">Lactiplantibacillus plantarum</name>
    <name type="common">Lactobacillus plantarum</name>
    <dbReference type="NCBI Taxonomy" id="1590"/>
    <lineage>
        <taxon>Bacteria</taxon>
        <taxon>Bacillati</taxon>
        <taxon>Bacillota</taxon>
        <taxon>Bacilli</taxon>
        <taxon>Lactobacillales</taxon>
        <taxon>Lactobacillaceae</taxon>
        <taxon>Lactiplantibacillus</taxon>
    </lineage>
</organism>
<proteinExistence type="predicted"/>
<protein>
    <submittedName>
        <fullName evidence="1">Uncharacterized protein</fullName>
    </submittedName>
</protein>
<name>A0AAX1K5S0_LACPN</name>
<dbReference type="Proteomes" id="UP000595466">
    <property type="component" value="Chromosome"/>
</dbReference>
<dbReference type="AlphaFoldDB" id="A0AAX1K5S0"/>
<evidence type="ECO:0000313" key="1">
    <source>
        <dbReference type="EMBL" id="QQM59779.1"/>
    </source>
</evidence>